<feature type="transmembrane region" description="Helical" evidence="1">
    <location>
        <begin position="56"/>
        <end position="76"/>
    </location>
</feature>
<dbReference type="Proteomes" id="UP000702209">
    <property type="component" value="Unassembled WGS sequence"/>
</dbReference>
<protein>
    <submittedName>
        <fullName evidence="2">Uncharacterized protein</fullName>
    </submittedName>
</protein>
<accession>A0ABS0CT55</accession>
<keyword evidence="1" id="KW-1133">Transmembrane helix</keyword>
<keyword evidence="1" id="KW-0472">Membrane</keyword>
<evidence type="ECO:0000313" key="3">
    <source>
        <dbReference type="Proteomes" id="UP000702209"/>
    </source>
</evidence>
<dbReference type="RefSeq" id="WP_195129319.1">
    <property type="nucleotide sequence ID" value="NZ_JADLQX010000006.1"/>
</dbReference>
<gene>
    <name evidence="2" type="ORF">IU459_10720</name>
</gene>
<keyword evidence="3" id="KW-1185">Reference proteome</keyword>
<evidence type="ECO:0000256" key="1">
    <source>
        <dbReference type="SAM" id="Phobius"/>
    </source>
</evidence>
<proteinExistence type="predicted"/>
<comment type="caution">
    <text evidence="2">The sequence shown here is derived from an EMBL/GenBank/DDBJ whole genome shotgun (WGS) entry which is preliminary data.</text>
</comment>
<keyword evidence="1" id="KW-0812">Transmembrane</keyword>
<sequence length="87" mass="9203">MRRWIIAVLVELDLILLALVAAALSWRNSVRAIDFAPLGDVPGFTAIRYAAPWQLLAAVLVAVAGVLAIDAAARLVRGLRGQAGTGR</sequence>
<evidence type="ECO:0000313" key="2">
    <source>
        <dbReference type="EMBL" id="MBF6298019.1"/>
    </source>
</evidence>
<name>A0ABS0CT55_9NOCA</name>
<organism evidence="2 3">
    <name type="scientific">Nocardia amamiensis</name>
    <dbReference type="NCBI Taxonomy" id="404578"/>
    <lineage>
        <taxon>Bacteria</taxon>
        <taxon>Bacillati</taxon>
        <taxon>Actinomycetota</taxon>
        <taxon>Actinomycetes</taxon>
        <taxon>Mycobacteriales</taxon>
        <taxon>Nocardiaceae</taxon>
        <taxon>Nocardia</taxon>
    </lineage>
</organism>
<reference evidence="2 3" key="1">
    <citation type="submission" date="2020-10" db="EMBL/GenBank/DDBJ databases">
        <title>Identification of Nocardia species via Next-generation sequencing and recognition of intraspecies genetic diversity.</title>
        <authorList>
            <person name="Li P."/>
            <person name="Li P."/>
            <person name="Lu B."/>
        </authorList>
    </citation>
    <scope>NUCLEOTIDE SEQUENCE [LARGE SCALE GENOMIC DNA]</scope>
    <source>
        <strain evidence="2 3">BJ06-0157</strain>
    </source>
</reference>
<dbReference type="EMBL" id="JADLQX010000006">
    <property type="protein sequence ID" value="MBF6298019.1"/>
    <property type="molecule type" value="Genomic_DNA"/>
</dbReference>